<reference evidence="6" key="1">
    <citation type="journal article" date="2018" name="Nat. Microbiol.">
        <title>Leveraging single-cell genomics to expand the fungal tree of life.</title>
        <authorList>
            <person name="Ahrendt S.R."/>
            <person name="Quandt C.A."/>
            <person name="Ciobanu D."/>
            <person name="Clum A."/>
            <person name="Salamov A."/>
            <person name="Andreopoulos B."/>
            <person name="Cheng J.F."/>
            <person name="Woyke T."/>
            <person name="Pelin A."/>
            <person name="Henrissat B."/>
            <person name="Reynolds N.K."/>
            <person name="Benny G.L."/>
            <person name="Smith M.E."/>
            <person name="James T.Y."/>
            <person name="Grigoriev I.V."/>
        </authorList>
    </citation>
    <scope>NUCLEOTIDE SEQUENCE [LARGE SCALE GENOMIC DNA]</scope>
</reference>
<accession>A0A4P9Y1V6</accession>
<feature type="compositionally biased region" description="Basic and acidic residues" evidence="3">
    <location>
        <begin position="377"/>
        <end position="389"/>
    </location>
</feature>
<evidence type="ECO:0000256" key="2">
    <source>
        <dbReference type="ARBA" id="ARBA00023054"/>
    </source>
</evidence>
<feature type="compositionally biased region" description="Low complexity" evidence="3">
    <location>
        <begin position="238"/>
        <end position="248"/>
    </location>
</feature>
<evidence type="ECO:0000256" key="1">
    <source>
        <dbReference type="ARBA" id="ARBA00010126"/>
    </source>
</evidence>
<dbReference type="EMBL" id="KZ988213">
    <property type="protein sequence ID" value="RKP12765.1"/>
    <property type="molecule type" value="Genomic_DNA"/>
</dbReference>
<dbReference type="InterPro" id="IPR053246">
    <property type="entry name" value="NS_splicing_regulatory_protein"/>
</dbReference>
<sequence length="395" mass="43972">MSTDKPTPTSKGLSFGLSIKKSSKAKRLQVAKQGLKPSASLGSFGEEEEPVVKKSNLPPPTAQPLPPIDSDPQPRLSGERKGTEDQAEDEDEVNAYDELYDQIKEATKQYGLQRRQGSTKVGDGGKKEARYMSDILAAAERRKMDRARAEERMVQREREAEGSEFADKESFVTEAFSKYREELEAMERAEEAAEARRAAKAGNEVRGMDHSASFFRSMLNDQVEERAAILSASKAASGTTVTEVGTKTEMNRTDQDTGNATKNDSGEVVDKRELLQAGLNIGSSSRTGGGWKQDKAALRQGYTRREDGSGGGRGKGWERGGRDRKRESAMLQEQLLDMQKQDQVKAEEEREILRTKLARKTDDQGVEGAKARYLARRRLEQEKKRKDIDKEEEDA</sequence>
<dbReference type="GO" id="GO:0000381">
    <property type="term" value="P:regulation of alternative mRNA splicing, via spliceosome"/>
    <property type="evidence" value="ECO:0007669"/>
    <property type="project" value="InterPro"/>
</dbReference>
<organism evidence="5 6">
    <name type="scientific">Piptocephalis cylindrospora</name>
    <dbReference type="NCBI Taxonomy" id="1907219"/>
    <lineage>
        <taxon>Eukaryota</taxon>
        <taxon>Fungi</taxon>
        <taxon>Fungi incertae sedis</taxon>
        <taxon>Zoopagomycota</taxon>
        <taxon>Zoopagomycotina</taxon>
        <taxon>Zoopagomycetes</taxon>
        <taxon>Zoopagales</taxon>
        <taxon>Piptocephalidaceae</taxon>
        <taxon>Piptocephalis</taxon>
    </lineage>
</organism>
<dbReference type="PANTHER" id="PTHR47845:SF1">
    <property type="entry name" value="NUCLEAR SPECKLE SPLICING REGULATORY PROTEIN 1 HOMOLOG"/>
    <property type="match status" value="1"/>
</dbReference>
<evidence type="ECO:0000313" key="6">
    <source>
        <dbReference type="Proteomes" id="UP000267251"/>
    </source>
</evidence>
<protein>
    <submittedName>
        <fullName evidence="5">Coiled-coil domain-containing protein 55-domain containing protein</fullName>
    </submittedName>
</protein>
<feature type="compositionally biased region" description="Acidic residues" evidence="3">
    <location>
        <begin position="85"/>
        <end position="94"/>
    </location>
</feature>
<dbReference type="Pfam" id="PF09745">
    <property type="entry name" value="NSRP1_N"/>
    <property type="match status" value="1"/>
</dbReference>
<dbReference type="PANTHER" id="PTHR47845">
    <property type="entry name" value="NUCLEAR SPECKLE SPLICING REGULATORY PROTEIN 1 HOMOLOG"/>
    <property type="match status" value="1"/>
</dbReference>
<evidence type="ECO:0000313" key="5">
    <source>
        <dbReference type="EMBL" id="RKP12765.1"/>
    </source>
</evidence>
<gene>
    <name evidence="5" type="ORF">BJ684DRAFT_16784</name>
</gene>
<feature type="region of interest" description="Disordered" evidence="3">
    <location>
        <begin position="233"/>
        <end position="327"/>
    </location>
</feature>
<proteinExistence type="inferred from homology"/>
<feature type="domain" description="Nuclear speckle splicing regulatory protein 1 N-terminal" evidence="4">
    <location>
        <begin position="84"/>
        <end position="201"/>
    </location>
</feature>
<feature type="compositionally biased region" description="Pro residues" evidence="3">
    <location>
        <begin position="57"/>
        <end position="69"/>
    </location>
</feature>
<keyword evidence="2" id="KW-0175">Coiled coil</keyword>
<name>A0A4P9Y1V6_9FUNG</name>
<dbReference type="AlphaFoldDB" id="A0A4P9Y1V6"/>
<comment type="similarity">
    <text evidence="1">Belongs to the NSRP1 family.</text>
</comment>
<dbReference type="Proteomes" id="UP000267251">
    <property type="component" value="Unassembled WGS sequence"/>
</dbReference>
<dbReference type="InterPro" id="IPR018612">
    <property type="entry name" value="NSRP1_N"/>
</dbReference>
<feature type="region of interest" description="Disordered" evidence="3">
    <location>
        <begin position="361"/>
        <end position="395"/>
    </location>
</feature>
<evidence type="ECO:0000259" key="4">
    <source>
        <dbReference type="Pfam" id="PF09745"/>
    </source>
</evidence>
<feature type="compositionally biased region" description="Basic and acidic residues" evidence="3">
    <location>
        <begin position="264"/>
        <end position="274"/>
    </location>
</feature>
<feature type="region of interest" description="Disordered" evidence="3">
    <location>
        <begin position="148"/>
        <end position="167"/>
    </location>
</feature>
<keyword evidence="6" id="KW-1185">Reference proteome</keyword>
<feature type="compositionally biased region" description="Basic and acidic residues" evidence="3">
    <location>
        <begin position="292"/>
        <end position="308"/>
    </location>
</feature>
<evidence type="ECO:0000256" key="3">
    <source>
        <dbReference type="SAM" id="MobiDB-lite"/>
    </source>
</evidence>
<dbReference type="OrthoDB" id="446635at2759"/>
<feature type="region of interest" description="Disordered" evidence="3">
    <location>
        <begin position="28"/>
        <end position="94"/>
    </location>
</feature>
<feature type="compositionally biased region" description="Basic and acidic residues" evidence="3">
    <location>
        <begin position="315"/>
        <end position="327"/>
    </location>
</feature>